<sequence>MSEVTKNNFKEKLPDIRRSLEKSKFISLDLEFSALHPLQNQAPRERYAKLRMNLLKVIPLQVGITAFRFDNDTNDYFGEFAYLGIPYLSTEDEVELRQQLKSNNLVGENCHLRSEFDDVVKIYFPVVNKWYNSCKSGDFLEIEDIIKKYKHFYEIVFFIHKHLRKSYSQYKQLTHQLFPVIFDTKTVYYELRTTIPKEKLPEETSLEALFHYFKDGLGRHLMLDSSAIECNVEQKNFDSYHEAGWDSFCAGYIFIRMAYYNISLSQHYAKSKKFVASEVISGLSHYKNCVNVIRGATAHI</sequence>
<dbReference type="GO" id="GO:1990431">
    <property type="term" value="P:priRNA 3'-end processing"/>
    <property type="evidence" value="ECO:0007669"/>
    <property type="project" value="TreeGrafter"/>
</dbReference>
<dbReference type="SUPFAM" id="SSF53098">
    <property type="entry name" value="Ribonuclease H-like"/>
    <property type="match status" value="1"/>
</dbReference>
<dbReference type="GO" id="GO:0000175">
    <property type="term" value="F:3'-5'-RNA exonuclease activity"/>
    <property type="evidence" value="ECO:0007669"/>
    <property type="project" value="TreeGrafter"/>
</dbReference>
<proteinExistence type="inferred from homology"/>
<organism evidence="2 3">
    <name type="scientific">Asbolus verrucosus</name>
    <name type="common">Desert ironclad beetle</name>
    <dbReference type="NCBI Taxonomy" id="1661398"/>
    <lineage>
        <taxon>Eukaryota</taxon>
        <taxon>Metazoa</taxon>
        <taxon>Ecdysozoa</taxon>
        <taxon>Arthropoda</taxon>
        <taxon>Hexapoda</taxon>
        <taxon>Insecta</taxon>
        <taxon>Pterygota</taxon>
        <taxon>Neoptera</taxon>
        <taxon>Endopterygota</taxon>
        <taxon>Coleoptera</taxon>
        <taxon>Polyphaga</taxon>
        <taxon>Cucujiformia</taxon>
        <taxon>Tenebrionidae</taxon>
        <taxon>Pimeliinae</taxon>
        <taxon>Asbolus</taxon>
    </lineage>
</organism>
<dbReference type="GO" id="GO:1990432">
    <property type="term" value="P:siRNA 3'-end processing"/>
    <property type="evidence" value="ECO:0007669"/>
    <property type="project" value="TreeGrafter"/>
</dbReference>
<reference evidence="2 3" key="1">
    <citation type="submission" date="2017-03" db="EMBL/GenBank/DDBJ databases">
        <title>Genome of the blue death feigning beetle - Asbolus verrucosus.</title>
        <authorList>
            <person name="Rider S.D."/>
        </authorList>
    </citation>
    <scope>NUCLEOTIDE SEQUENCE [LARGE SCALE GENOMIC DNA]</scope>
    <source>
        <strain evidence="2">Butters</strain>
        <tissue evidence="2">Head and leg muscle</tissue>
    </source>
</reference>
<dbReference type="OrthoDB" id="414075at2759"/>
<dbReference type="GO" id="GO:0000289">
    <property type="term" value="P:nuclear-transcribed mRNA poly(A) tail shortening"/>
    <property type="evidence" value="ECO:0007669"/>
    <property type="project" value="TreeGrafter"/>
</dbReference>
<dbReference type="STRING" id="1661398.A0A482VY21"/>
<dbReference type="InterPro" id="IPR051181">
    <property type="entry name" value="CAF1_poly(A)_ribonucleases"/>
</dbReference>
<dbReference type="PANTHER" id="PTHR15092">
    <property type="entry name" value="POLY A -SPECIFIC RIBONUCLEASE/TARGET OF EGR1, MEMBER 1"/>
    <property type="match status" value="1"/>
</dbReference>
<keyword evidence="3" id="KW-1185">Reference proteome</keyword>
<dbReference type="GO" id="GO:0003723">
    <property type="term" value="F:RNA binding"/>
    <property type="evidence" value="ECO:0007669"/>
    <property type="project" value="TreeGrafter"/>
</dbReference>
<protein>
    <submittedName>
        <fullName evidence="2">Poly(A)-specific ribonuclease PARN-like domain-containing protein 1</fullName>
    </submittedName>
</protein>
<dbReference type="InterPro" id="IPR006941">
    <property type="entry name" value="RNase_CAF1"/>
</dbReference>
<dbReference type="Gene3D" id="3.30.420.10">
    <property type="entry name" value="Ribonuclease H-like superfamily/Ribonuclease H"/>
    <property type="match status" value="1"/>
</dbReference>
<dbReference type="GO" id="GO:0005634">
    <property type="term" value="C:nucleus"/>
    <property type="evidence" value="ECO:0007669"/>
    <property type="project" value="TreeGrafter"/>
</dbReference>
<dbReference type="PANTHER" id="PTHR15092:SF44">
    <property type="entry name" value="POLY(A)-SPECIFIC RIBONUCLEASE PARN"/>
    <property type="match status" value="1"/>
</dbReference>
<dbReference type="InterPro" id="IPR036397">
    <property type="entry name" value="RNaseH_sf"/>
</dbReference>
<comment type="caution">
    <text evidence="2">The sequence shown here is derived from an EMBL/GenBank/DDBJ whole genome shotgun (WGS) entry which is preliminary data.</text>
</comment>
<dbReference type="Proteomes" id="UP000292052">
    <property type="component" value="Unassembled WGS sequence"/>
</dbReference>
<dbReference type="InterPro" id="IPR012337">
    <property type="entry name" value="RNaseH-like_sf"/>
</dbReference>
<evidence type="ECO:0000313" key="3">
    <source>
        <dbReference type="Proteomes" id="UP000292052"/>
    </source>
</evidence>
<dbReference type="EMBL" id="QDEB01052386">
    <property type="protein sequence ID" value="RZC37483.1"/>
    <property type="molecule type" value="Genomic_DNA"/>
</dbReference>
<dbReference type="Pfam" id="PF04857">
    <property type="entry name" value="CAF1"/>
    <property type="match status" value="2"/>
</dbReference>
<gene>
    <name evidence="2" type="ORF">BDFB_007474</name>
</gene>
<feature type="non-terminal residue" evidence="2">
    <location>
        <position position="300"/>
    </location>
</feature>
<evidence type="ECO:0000256" key="1">
    <source>
        <dbReference type="ARBA" id="ARBA00008372"/>
    </source>
</evidence>
<comment type="similarity">
    <text evidence="1">Belongs to the CAF1 family.</text>
</comment>
<accession>A0A482VY21</accession>
<evidence type="ECO:0000313" key="2">
    <source>
        <dbReference type="EMBL" id="RZC37483.1"/>
    </source>
</evidence>
<name>A0A482VY21_ASBVE</name>
<dbReference type="AlphaFoldDB" id="A0A482VY21"/>